<organism evidence="8 9">
    <name type="scientific">Rhizodiscina lignyota</name>
    <dbReference type="NCBI Taxonomy" id="1504668"/>
    <lineage>
        <taxon>Eukaryota</taxon>
        <taxon>Fungi</taxon>
        <taxon>Dikarya</taxon>
        <taxon>Ascomycota</taxon>
        <taxon>Pezizomycotina</taxon>
        <taxon>Dothideomycetes</taxon>
        <taxon>Pleosporomycetidae</taxon>
        <taxon>Aulographales</taxon>
        <taxon>Rhizodiscinaceae</taxon>
        <taxon>Rhizodiscina</taxon>
    </lineage>
</organism>
<dbReference type="PROSITE" id="PS00624">
    <property type="entry name" value="GMC_OXRED_2"/>
    <property type="match status" value="1"/>
</dbReference>
<dbReference type="EMBL" id="ML978130">
    <property type="protein sequence ID" value="KAF2096008.1"/>
    <property type="molecule type" value="Genomic_DNA"/>
</dbReference>
<dbReference type="SUPFAM" id="SSF54373">
    <property type="entry name" value="FAD-linked reductases, C-terminal domain"/>
    <property type="match status" value="1"/>
</dbReference>
<keyword evidence="3" id="KW-0285">Flavoprotein</keyword>
<feature type="active site" description="Proton acceptor" evidence="5">
    <location>
        <position position="563"/>
    </location>
</feature>
<comment type="similarity">
    <text evidence="2">Belongs to the GMC oxidoreductase family.</text>
</comment>
<name>A0A9P4IAV4_9PEZI</name>
<proteinExistence type="inferred from homology"/>
<keyword evidence="9" id="KW-1185">Reference proteome</keyword>
<protein>
    <submittedName>
        <fullName evidence="8">Aryl-alcohol oxidase-like protein</fullName>
    </submittedName>
</protein>
<feature type="domain" description="Glucose-methanol-choline oxidoreductase N-terminal" evidence="7">
    <location>
        <begin position="270"/>
        <end position="284"/>
    </location>
</feature>
<dbReference type="AlphaFoldDB" id="A0A9P4IAV4"/>
<reference evidence="8" key="1">
    <citation type="journal article" date="2020" name="Stud. Mycol.">
        <title>101 Dothideomycetes genomes: a test case for predicting lifestyles and emergence of pathogens.</title>
        <authorList>
            <person name="Haridas S."/>
            <person name="Albert R."/>
            <person name="Binder M."/>
            <person name="Bloem J."/>
            <person name="Labutti K."/>
            <person name="Salamov A."/>
            <person name="Andreopoulos B."/>
            <person name="Baker S."/>
            <person name="Barry K."/>
            <person name="Bills G."/>
            <person name="Bluhm B."/>
            <person name="Cannon C."/>
            <person name="Castanera R."/>
            <person name="Culley D."/>
            <person name="Daum C."/>
            <person name="Ezra D."/>
            <person name="Gonzalez J."/>
            <person name="Henrissat B."/>
            <person name="Kuo A."/>
            <person name="Liang C."/>
            <person name="Lipzen A."/>
            <person name="Lutzoni F."/>
            <person name="Magnuson J."/>
            <person name="Mondo S."/>
            <person name="Nolan M."/>
            <person name="Ohm R."/>
            <person name="Pangilinan J."/>
            <person name="Park H.-J."/>
            <person name="Ramirez L."/>
            <person name="Alfaro M."/>
            <person name="Sun H."/>
            <person name="Tritt A."/>
            <person name="Yoshinaga Y."/>
            <person name="Zwiers L.-H."/>
            <person name="Turgeon B."/>
            <person name="Goodwin S."/>
            <person name="Spatafora J."/>
            <person name="Crous P."/>
            <person name="Grigoriev I."/>
        </authorList>
    </citation>
    <scope>NUCLEOTIDE SEQUENCE</scope>
    <source>
        <strain evidence="8">CBS 133067</strain>
    </source>
</reference>
<dbReference type="PANTHER" id="PTHR11552:SF147">
    <property type="entry name" value="CHOLINE DEHYDROGENASE, MITOCHONDRIAL"/>
    <property type="match status" value="1"/>
</dbReference>
<keyword evidence="4 6" id="KW-0274">FAD</keyword>
<dbReference type="Pfam" id="PF05199">
    <property type="entry name" value="GMC_oxred_C"/>
    <property type="match status" value="1"/>
</dbReference>
<evidence type="ECO:0000313" key="8">
    <source>
        <dbReference type="EMBL" id="KAF2096008.1"/>
    </source>
</evidence>
<feature type="binding site" evidence="6">
    <location>
        <position position="80"/>
    </location>
    <ligand>
        <name>FAD</name>
        <dbReference type="ChEBI" id="CHEBI:57692"/>
    </ligand>
</feature>
<comment type="caution">
    <text evidence="8">The sequence shown here is derived from an EMBL/GenBank/DDBJ whole genome shotgun (WGS) entry which is preliminary data.</text>
</comment>
<comment type="cofactor">
    <cofactor evidence="1 6">
        <name>FAD</name>
        <dbReference type="ChEBI" id="CHEBI:57692"/>
    </cofactor>
</comment>
<evidence type="ECO:0000256" key="4">
    <source>
        <dbReference type="ARBA" id="ARBA00022827"/>
    </source>
</evidence>
<dbReference type="SUPFAM" id="SSF51905">
    <property type="entry name" value="FAD/NAD(P)-binding domain"/>
    <property type="match status" value="1"/>
</dbReference>
<evidence type="ECO:0000256" key="2">
    <source>
        <dbReference type="ARBA" id="ARBA00010790"/>
    </source>
</evidence>
<evidence type="ECO:0000259" key="7">
    <source>
        <dbReference type="PROSITE" id="PS00624"/>
    </source>
</evidence>
<dbReference type="Pfam" id="PF00732">
    <property type="entry name" value="GMC_oxred_N"/>
    <property type="match status" value="1"/>
</dbReference>
<evidence type="ECO:0000256" key="1">
    <source>
        <dbReference type="ARBA" id="ARBA00001974"/>
    </source>
</evidence>
<dbReference type="Gene3D" id="3.30.560.10">
    <property type="entry name" value="Glucose Oxidase, domain 3"/>
    <property type="match status" value="1"/>
</dbReference>
<feature type="active site" description="Proton donor" evidence="5">
    <location>
        <position position="519"/>
    </location>
</feature>
<dbReference type="InterPro" id="IPR007867">
    <property type="entry name" value="GMC_OxRtase_C"/>
</dbReference>
<dbReference type="InterPro" id="IPR012132">
    <property type="entry name" value="GMC_OxRdtase"/>
</dbReference>
<dbReference type="OrthoDB" id="269227at2759"/>
<feature type="binding site" evidence="6">
    <location>
        <position position="227"/>
    </location>
    <ligand>
        <name>FAD</name>
        <dbReference type="ChEBI" id="CHEBI:57692"/>
    </ligand>
</feature>
<evidence type="ECO:0000256" key="6">
    <source>
        <dbReference type="PIRSR" id="PIRSR000137-2"/>
    </source>
</evidence>
<dbReference type="Gene3D" id="3.50.50.60">
    <property type="entry name" value="FAD/NAD(P)-binding domain"/>
    <property type="match status" value="1"/>
</dbReference>
<gene>
    <name evidence="8" type="ORF">NA57DRAFT_43871</name>
</gene>
<evidence type="ECO:0000256" key="3">
    <source>
        <dbReference type="ARBA" id="ARBA00022630"/>
    </source>
</evidence>
<dbReference type="InterPro" id="IPR000172">
    <property type="entry name" value="GMC_OxRdtase_N"/>
</dbReference>
<evidence type="ECO:0000256" key="5">
    <source>
        <dbReference type="PIRSR" id="PIRSR000137-1"/>
    </source>
</evidence>
<dbReference type="PIRSF" id="PIRSF000137">
    <property type="entry name" value="Alcohol_oxidase"/>
    <property type="match status" value="1"/>
</dbReference>
<sequence>YDFVIVGGGTAGCALAARLAEDGSFRVLLIEAGSKGDDVTDIRKPFMWPFLSGSKVDWNYKTVAQKGLNNRVIACPRGFVLGGCSAINALTYNRASNDFYDKWAEDVEDGGWSWKSMEHYYRKVLSLVPPADEHDTTGQVDPALYGNGPIQLSINTSYSKDIHSRTMESVDSLGGQFFTNLDLQGGRTLGFSWLVSTVAGGERSYTTRYLDTMENGKNLDILINTRVTRILPVPGSLGAPDMRTVEIASSREGSPRSTITARKEVILAAGSINSPQILQLSGIGSKKILEPLGIDVHLDIQDVGLNLRDHATIATYFSTTSQATWDGIVRDHSELGKFATQWDNSRNGLFADPPASGLGYIRLPDDDPVLKKVGDPSSGPSAAHIEYAFGASTYSSVACALKANQEQNGFIPLSTEPPPTSGNYITALVVSTSPTSAGSVQINSSDAFDAPLIDFAILTTEFDQHTIVEGMKSAVKLFAAAPLKEINTKPCGTFAAALETGSDDALLNYARDIGITMFHASCTTAMSPVSASWGVVNPDLTVKGAQGLRIVDAGVFPRIPECHPTGVIYALAERAADIIKTKYSAALSES</sequence>
<dbReference type="GO" id="GO:0016614">
    <property type="term" value="F:oxidoreductase activity, acting on CH-OH group of donors"/>
    <property type="evidence" value="ECO:0007669"/>
    <property type="project" value="InterPro"/>
</dbReference>
<accession>A0A9P4IAV4</accession>
<feature type="non-terminal residue" evidence="8">
    <location>
        <position position="1"/>
    </location>
</feature>
<evidence type="ECO:0000313" key="9">
    <source>
        <dbReference type="Proteomes" id="UP000799772"/>
    </source>
</evidence>
<dbReference type="Proteomes" id="UP000799772">
    <property type="component" value="Unassembled WGS sequence"/>
</dbReference>
<dbReference type="InterPro" id="IPR036188">
    <property type="entry name" value="FAD/NAD-bd_sf"/>
</dbReference>
<dbReference type="PANTHER" id="PTHR11552">
    <property type="entry name" value="GLUCOSE-METHANOL-CHOLINE GMC OXIDOREDUCTASE"/>
    <property type="match status" value="1"/>
</dbReference>
<dbReference type="GO" id="GO:0050660">
    <property type="term" value="F:flavin adenine dinucleotide binding"/>
    <property type="evidence" value="ECO:0007669"/>
    <property type="project" value="InterPro"/>
</dbReference>